<organism evidence="1">
    <name type="scientific">Siphoviridae sp. cthu813</name>
    <dbReference type="NCBI Taxonomy" id="2825618"/>
    <lineage>
        <taxon>Viruses</taxon>
        <taxon>Duplodnaviria</taxon>
        <taxon>Heunggongvirae</taxon>
        <taxon>Uroviricota</taxon>
        <taxon>Caudoviricetes</taxon>
    </lineage>
</organism>
<evidence type="ECO:0000313" key="1">
    <source>
        <dbReference type="EMBL" id="DAG06439.1"/>
    </source>
</evidence>
<sequence length="29" mass="3558">MATKNRKYFNHYNEEKSDSLCNISKIFIY</sequence>
<protein>
    <submittedName>
        <fullName evidence="1">Uncharacterized protein</fullName>
    </submittedName>
</protein>
<dbReference type="EMBL" id="BK016270">
    <property type="protein sequence ID" value="DAG06439.1"/>
    <property type="molecule type" value="Genomic_DNA"/>
</dbReference>
<proteinExistence type="predicted"/>
<name>A0A8S5VIM5_9CAUD</name>
<accession>A0A8S5VIM5</accession>
<reference evidence="1" key="1">
    <citation type="journal article" date="2021" name="Proc. Natl. Acad. Sci. U.S.A.">
        <title>A Catalog of Tens of Thousands of Viruses from Human Metagenomes Reveals Hidden Associations with Chronic Diseases.</title>
        <authorList>
            <person name="Tisza M.J."/>
            <person name="Buck C.B."/>
        </authorList>
    </citation>
    <scope>NUCLEOTIDE SEQUENCE</scope>
    <source>
        <strain evidence="1">Cthu813</strain>
    </source>
</reference>